<keyword evidence="2" id="KW-0238">DNA-binding</keyword>
<reference evidence="7 8" key="1">
    <citation type="submission" date="2021-02" db="EMBL/GenBank/DDBJ databases">
        <title>Complete Genome Sequence of Cupriavidus oxalaticus Strain Ox1, a Soil Oxalate-Degrading Species.</title>
        <authorList>
            <person name="Palmieri F."/>
            <person name="Udriet P."/>
            <person name="Deuasquier M."/>
            <person name="Beaudoing E."/>
            <person name="Johnson S.L."/>
            <person name="Davenport K.W."/>
            <person name="Chain P.S."/>
            <person name="Bindschedler S."/>
            <person name="Junier P."/>
        </authorList>
    </citation>
    <scope>NUCLEOTIDE SEQUENCE [LARGE SCALE GENOMIC DNA]</scope>
    <source>
        <strain evidence="7 8">Ox1</strain>
    </source>
</reference>
<sequence>MAAHAATHACTGDQTVTSQSLEPADDSACDDATVLVVDDDAGVRHALGNLFRSVGLGAVLFESAAELLAFPLPDTPCCLVLDVRLRGPSGLDLQGRLARMGVPLPIIFMTGYGDIAMSVAAMKAGAVDFIPKPYRDQDLLDAVSAALAKDRLRREGARKADELRASYETLSPREAEVMGLAVSGLLNKQIAAGIGISEVTVKIHRGQAMRKMKARTFAELVLMAQQLGLCQVGQ</sequence>
<dbReference type="Pfam" id="PF00196">
    <property type="entry name" value="GerE"/>
    <property type="match status" value="1"/>
</dbReference>
<feature type="modified residue" description="4-aspartylphosphate" evidence="4">
    <location>
        <position position="82"/>
    </location>
</feature>
<dbReference type="CDD" id="cd06170">
    <property type="entry name" value="LuxR_C_like"/>
    <property type="match status" value="1"/>
</dbReference>
<dbReference type="InterPro" id="IPR016032">
    <property type="entry name" value="Sig_transdc_resp-reg_C-effctor"/>
</dbReference>
<dbReference type="PROSITE" id="PS50043">
    <property type="entry name" value="HTH_LUXR_2"/>
    <property type="match status" value="1"/>
</dbReference>
<gene>
    <name evidence="7" type="ORF">JTE92_06720</name>
</gene>
<dbReference type="PANTHER" id="PTHR44688">
    <property type="entry name" value="DNA-BINDING TRANSCRIPTIONAL ACTIVATOR DEVR_DOSR"/>
    <property type="match status" value="1"/>
</dbReference>
<protein>
    <submittedName>
        <fullName evidence="7">Response regulator transcription factor</fullName>
    </submittedName>
</protein>
<dbReference type="EMBL" id="CP069811">
    <property type="protein sequence ID" value="QRQ90371.1"/>
    <property type="molecule type" value="Genomic_DNA"/>
</dbReference>
<dbReference type="SMART" id="SM00421">
    <property type="entry name" value="HTH_LUXR"/>
    <property type="match status" value="1"/>
</dbReference>
<dbReference type="InterPro" id="IPR011006">
    <property type="entry name" value="CheY-like_superfamily"/>
</dbReference>
<dbReference type="Proteomes" id="UP000623307">
    <property type="component" value="Chromosome 1"/>
</dbReference>
<evidence type="ECO:0000256" key="2">
    <source>
        <dbReference type="ARBA" id="ARBA00023125"/>
    </source>
</evidence>
<dbReference type="InterPro" id="IPR000792">
    <property type="entry name" value="Tscrpt_reg_LuxR_C"/>
</dbReference>
<dbReference type="PROSITE" id="PS50110">
    <property type="entry name" value="RESPONSE_REGULATORY"/>
    <property type="match status" value="1"/>
</dbReference>
<evidence type="ECO:0000256" key="1">
    <source>
        <dbReference type="ARBA" id="ARBA00023015"/>
    </source>
</evidence>
<name>A0ABX7HJS5_9BURK</name>
<dbReference type="PRINTS" id="PR00038">
    <property type="entry name" value="HTHLUXR"/>
</dbReference>
<evidence type="ECO:0000256" key="3">
    <source>
        <dbReference type="ARBA" id="ARBA00023163"/>
    </source>
</evidence>
<dbReference type="SUPFAM" id="SSF46894">
    <property type="entry name" value="C-terminal effector domain of the bipartite response regulators"/>
    <property type="match status" value="1"/>
</dbReference>
<keyword evidence="3" id="KW-0804">Transcription</keyword>
<dbReference type="SUPFAM" id="SSF52172">
    <property type="entry name" value="CheY-like"/>
    <property type="match status" value="1"/>
</dbReference>
<keyword evidence="1" id="KW-0805">Transcription regulation</keyword>
<feature type="domain" description="Response regulatory" evidence="6">
    <location>
        <begin position="33"/>
        <end position="147"/>
    </location>
</feature>
<dbReference type="SMART" id="SM00448">
    <property type="entry name" value="REC"/>
    <property type="match status" value="1"/>
</dbReference>
<evidence type="ECO:0000256" key="4">
    <source>
        <dbReference type="PROSITE-ProRule" id="PRU00169"/>
    </source>
</evidence>
<evidence type="ECO:0000259" key="5">
    <source>
        <dbReference type="PROSITE" id="PS50043"/>
    </source>
</evidence>
<accession>A0ABX7HJS5</accession>
<dbReference type="InterPro" id="IPR036388">
    <property type="entry name" value="WH-like_DNA-bd_sf"/>
</dbReference>
<proteinExistence type="predicted"/>
<evidence type="ECO:0000313" key="8">
    <source>
        <dbReference type="Proteomes" id="UP000623307"/>
    </source>
</evidence>
<dbReference type="Gene3D" id="3.40.50.2300">
    <property type="match status" value="1"/>
</dbReference>
<evidence type="ECO:0000259" key="6">
    <source>
        <dbReference type="PROSITE" id="PS50110"/>
    </source>
</evidence>
<dbReference type="InterPro" id="IPR001789">
    <property type="entry name" value="Sig_transdc_resp-reg_receiver"/>
</dbReference>
<evidence type="ECO:0000313" key="7">
    <source>
        <dbReference type="EMBL" id="QRQ90371.1"/>
    </source>
</evidence>
<keyword evidence="8" id="KW-1185">Reference proteome</keyword>
<feature type="domain" description="HTH luxR-type" evidence="5">
    <location>
        <begin position="163"/>
        <end position="228"/>
    </location>
</feature>
<organism evidence="7 8">
    <name type="scientific">Cupriavidus oxalaticus</name>
    <dbReference type="NCBI Taxonomy" id="96344"/>
    <lineage>
        <taxon>Bacteria</taxon>
        <taxon>Pseudomonadati</taxon>
        <taxon>Pseudomonadota</taxon>
        <taxon>Betaproteobacteria</taxon>
        <taxon>Burkholderiales</taxon>
        <taxon>Burkholderiaceae</taxon>
        <taxon>Cupriavidus</taxon>
    </lineage>
</organism>
<dbReference type="Gene3D" id="1.10.10.10">
    <property type="entry name" value="Winged helix-like DNA-binding domain superfamily/Winged helix DNA-binding domain"/>
    <property type="match status" value="1"/>
</dbReference>
<dbReference type="CDD" id="cd17537">
    <property type="entry name" value="REC_FixJ"/>
    <property type="match status" value="1"/>
</dbReference>
<keyword evidence="4" id="KW-0597">Phosphoprotein</keyword>
<dbReference type="PANTHER" id="PTHR44688:SF16">
    <property type="entry name" value="DNA-BINDING TRANSCRIPTIONAL ACTIVATOR DEVR_DOSR"/>
    <property type="match status" value="1"/>
</dbReference>
<dbReference type="Pfam" id="PF00072">
    <property type="entry name" value="Response_reg"/>
    <property type="match status" value="1"/>
</dbReference>